<protein>
    <submittedName>
        <fullName evidence="2">Uncharacterized protein</fullName>
    </submittedName>
</protein>
<evidence type="ECO:0000256" key="1">
    <source>
        <dbReference type="SAM" id="SignalP"/>
    </source>
</evidence>
<keyword evidence="1" id="KW-0732">Signal</keyword>
<name>A0ABT5P2B7_9PSED</name>
<feature type="signal peptide" evidence="1">
    <location>
        <begin position="1"/>
        <end position="24"/>
    </location>
</feature>
<dbReference type="EMBL" id="JAMDGZ010000002">
    <property type="protein sequence ID" value="MDD1012400.1"/>
    <property type="molecule type" value="Genomic_DNA"/>
</dbReference>
<feature type="chain" id="PRO_5047176948" evidence="1">
    <location>
        <begin position="25"/>
        <end position="408"/>
    </location>
</feature>
<organism evidence="2 3">
    <name type="scientific">Pseudomonas rubra</name>
    <dbReference type="NCBI Taxonomy" id="2942627"/>
    <lineage>
        <taxon>Bacteria</taxon>
        <taxon>Pseudomonadati</taxon>
        <taxon>Pseudomonadota</taxon>
        <taxon>Gammaproteobacteria</taxon>
        <taxon>Pseudomonadales</taxon>
        <taxon>Pseudomonadaceae</taxon>
        <taxon>Pseudomonas</taxon>
    </lineage>
</organism>
<proteinExistence type="predicted"/>
<dbReference type="RefSeq" id="WP_273891289.1">
    <property type="nucleotide sequence ID" value="NZ_JAMDGP010000001.1"/>
</dbReference>
<reference evidence="2 3" key="1">
    <citation type="submission" date="2022-05" db="EMBL/GenBank/DDBJ databases">
        <title>Novel Pseudomonas spp. Isolated from a Rainbow Trout Aquaculture Facility.</title>
        <authorList>
            <person name="Testerman T."/>
            <person name="Graf J."/>
        </authorList>
    </citation>
    <scope>NUCLEOTIDE SEQUENCE [LARGE SCALE GENOMIC DNA]</scope>
    <source>
        <strain evidence="2 3">ID1025</strain>
    </source>
</reference>
<sequence length="408" mass="45137">MSMPALLRRVVLAGLCVLSPTVWGPTVKITAFYEPDPNNPHNTHFINTTPQAAFCLRWPEYCRALGAFSVGIPITYNKESVQGASDVRDRFFVQLPGQRNFQISNVATGRSYPVEFRITHVSQMGRSMRLGDSIHNHPIFTQYPGGGCRYLKTFHQTSRPREVHYLWNVTNPPAPAGCHSQSSFAPNGHQVPLEMETFGIGFELNLPPPLDIPNGMYTATQTFSVGPGAEFDLGNHVSGLNTSEVTLEFELAVNHHLKTEFPPGSERAVLEPRDGWAGWVNRGQRPEQLQRDIPFRVWSSGPFSMYTLCQYPQGAGCAMRRNGGDTLAAFNVAVSLPAHIQVGNGRPVRREVLPVGRQNALNLRTVSAAFQQPATLHFQTVGTAVEQMLAHPGSQFEGIVTVFFEPFI</sequence>
<comment type="caution">
    <text evidence="2">The sequence shown here is derived from an EMBL/GenBank/DDBJ whole genome shotgun (WGS) entry which is preliminary data.</text>
</comment>
<dbReference type="Proteomes" id="UP001148184">
    <property type="component" value="Unassembled WGS sequence"/>
</dbReference>
<gene>
    <name evidence="2" type="ORF">M5G17_01715</name>
</gene>
<evidence type="ECO:0000313" key="3">
    <source>
        <dbReference type="Proteomes" id="UP001148184"/>
    </source>
</evidence>
<keyword evidence="3" id="KW-1185">Reference proteome</keyword>
<evidence type="ECO:0000313" key="2">
    <source>
        <dbReference type="EMBL" id="MDD1012400.1"/>
    </source>
</evidence>
<accession>A0ABT5P2B7</accession>